<name>A0A1D2J2L5_PARBR</name>
<gene>
    <name evidence="1" type="ORF">ACO22_08161</name>
</gene>
<evidence type="ECO:0000313" key="2">
    <source>
        <dbReference type="Proteomes" id="UP000242814"/>
    </source>
</evidence>
<sequence length="58" mass="6528">MFSSGILIFLLQWENNFDISFSATVFIADMLFKLVSTEEEPGTFILTGICGQRAFSRS</sequence>
<evidence type="ECO:0000313" key="1">
    <source>
        <dbReference type="EMBL" id="ODH12544.1"/>
    </source>
</evidence>
<reference evidence="1 2" key="1">
    <citation type="submission" date="2016-06" db="EMBL/GenBank/DDBJ databases">
        <authorList>
            <person name="Kjaerup R.B."/>
            <person name="Dalgaard T.S."/>
            <person name="Juul-Madsen H.R."/>
        </authorList>
    </citation>
    <scope>NUCLEOTIDE SEQUENCE [LARGE SCALE GENOMIC DNA]</scope>
    <source>
        <strain evidence="1 2">Pb300</strain>
    </source>
</reference>
<proteinExistence type="predicted"/>
<organism evidence="1 2">
    <name type="scientific">Paracoccidioides brasiliensis</name>
    <dbReference type="NCBI Taxonomy" id="121759"/>
    <lineage>
        <taxon>Eukaryota</taxon>
        <taxon>Fungi</taxon>
        <taxon>Dikarya</taxon>
        <taxon>Ascomycota</taxon>
        <taxon>Pezizomycotina</taxon>
        <taxon>Eurotiomycetes</taxon>
        <taxon>Eurotiomycetidae</taxon>
        <taxon>Onygenales</taxon>
        <taxon>Ajellomycetaceae</taxon>
        <taxon>Paracoccidioides</taxon>
    </lineage>
</organism>
<protein>
    <submittedName>
        <fullName evidence="1">Uncharacterized protein</fullName>
    </submittedName>
</protein>
<dbReference type="Proteomes" id="UP000242814">
    <property type="component" value="Unassembled WGS sequence"/>
</dbReference>
<dbReference type="EMBL" id="LZYO01001110">
    <property type="protein sequence ID" value="ODH12544.1"/>
    <property type="molecule type" value="Genomic_DNA"/>
</dbReference>
<dbReference type="VEuPathDB" id="FungiDB:PADG_08352"/>
<dbReference type="AlphaFoldDB" id="A0A1D2J2L5"/>
<accession>A0A1D2J2L5</accession>
<comment type="caution">
    <text evidence="1">The sequence shown here is derived from an EMBL/GenBank/DDBJ whole genome shotgun (WGS) entry which is preliminary data.</text>
</comment>